<evidence type="ECO:0000256" key="6">
    <source>
        <dbReference type="ARBA" id="ARBA00023125"/>
    </source>
</evidence>
<gene>
    <name evidence="9" type="ORF">E3E12_01785</name>
</gene>
<evidence type="ECO:0000256" key="5">
    <source>
        <dbReference type="ARBA" id="ARBA00023124"/>
    </source>
</evidence>
<reference evidence="9 10" key="1">
    <citation type="submission" date="2019-03" db="EMBL/GenBank/DDBJ databases">
        <title>The complete genome sequence of Swingsia_sp. F3b2 LMG30590(T).</title>
        <authorList>
            <person name="Chua K.-O."/>
            <person name="Chan K.-G."/>
            <person name="See-Too W.-S."/>
        </authorList>
    </citation>
    <scope>NUCLEOTIDE SEQUENCE [LARGE SCALE GENOMIC DNA]</scope>
    <source>
        <strain evidence="9 10">F3b2</strain>
    </source>
</reference>
<dbReference type="GO" id="GO:0006508">
    <property type="term" value="P:proteolysis"/>
    <property type="evidence" value="ECO:0007669"/>
    <property type="project" value="UniProtKB-KW"/>
</dbReference>
<keyword evidence="7" id="KW-0456">Lyase</keyword>
<evidence type="ECO:0000256" key="3">
    <source>
        <dbReference type="ARBA" id="ARBA00022763"/>
    </source>
</evidence>
<dbReference type="Gene3D" id="3.90.1680.10">
    <property type="entry name" value="SOS response associated peptidase-like"/>
    <property type="match status" value="1"/>
</dbReference>
<evidence type="ECO:0000256" key="7">
    <source>
        <dbReference type="ARBA" id="ARBA00023239"/>
    </source>
</evidence>
<dbReference type="GO" id="GO:0003697">
    <property type="term" value="F:single-stranded DNA binding"/>
    <property type="evidence" value="ECO:0007669"/>
    <property type="project" value="InterPro"/>
</dbReference>
<dbReference type="EC" id="3.4.-.-" evidence="8"/>
<keyword evidence="4 8" id="KW-0378">Hydrolase</keyword>
<evidence type="ECO:0000313" key="10">
    <source>
        <dbReference type="Proteomes" id="UP000318709"/>
    </source>
</evidence>
<dbReference type="PANTHER" id="PTHR13604">
    <property type="entry name" value="DC12-RELATED"/>
    <property type="match status" value="1"/>
</dbReference>
<dbReference type="GO" id="GO:0008233">
    <property type="term" value="F:peptidase activity"/>
    <property type="evidence" value="ECO:0007669"/>
    <property type="project" value="UniProtKB-KW"/>
</dbReference>
<dbReference type="SUPFAM" id="SSF143081">
    <property type="entry name" value="BB1717-like"/>
    <property type="match status" value="1"/>
</dbReference>
<dbReference type="InterPro" id="IPR003738">
    <property type="entry name" value="SRAP"/>
</dbReference>
<dbReference type="RefSeq" id="WP_141442796.1">
    <property type="nucleotide sequence ID" value="NZ_CP038231.1"/>
</dbReference>
<comment type="similarity">
    <text evidence="1 8">Belongs to the SOS response-associated peptidase family.</text>
</comment>
<dbReference type="PANTHER" id="PTHR13604:SF0">
    <property type="entry name" value="ABASIC SITE PROCESSING PROTEIN HMCES"/>
    <property type="match status" value="1"/>
</dbReference>
<evidence type="ECO:0000256" key="8">
    <source>
        <dbReference type="RuleBase" id="RU364100"/>
    </source>
</evidence>
<protein>
    <recommendedName>
        <fullName evidence="8">Abasic site processing protein</fullName>
        <ecNumber evidence="8">3.4.-.-</ecNumber>
    </recommendedName>
</protein>
<evidence type="ECO:0000256" key="2">
    <source>
        <dbReference type="ARBA" id="ARBA00022670"/>
    </source>
</evidence>
<name>A0A4Y6U7J7_9PROT</name>
<dbReference type="InterPro" id="IPR036590">
    <property type="entry name" value="SRAP-like"/>
</dbReference>
<organism evidence="9 10">
    <name type="scientific">Formicincola oecophyllae</name>
    <dbReference type="NCBI Taxonomy" id="2558361"/>
    <lineage>
        <taxon>Bacteria</taxon>
        <taxon>Pseudomonadati</taxon>
        <taxon>Pseudomonadota</taxon>
        <taxon>Alphaproteobacteria</taxon>
        <taxon>Acetobacterales</taxon>
        <taxon>Acetobacteraceae</taxon>
        <taxon>Formicincola</taxon>
    </lineage>
</organism>
<dbReference type="Proteomes" id="UP000318709">
    <property type="component" value="Chromosome"/>
</dbReference>
<dbReference type="KEGG" id="swf:E3E12_01785"/>
<dbReference type="Pfam" id="PF02586">
    <property type="entry name" value="SRAP"/>
    <property type="match status" value="1"/>
</dbReference>
<keyword evidence="5" id="KW-0190">Covalent protein-DNA linkage</keyword>
<evidence type="ECO:0000313" key="9">
    <source>
        <dbReference type="EMBL" id="QDH13134.1"/>
    </source>
</evidence>
<evidence type="ECO:0000256" key="1">
    <source>
        <dbReference type="ARBA" id="ARBA00008136"/>
    </source>
</evidence>
<keyword evidence="10" id="KW-1185">Reference proteome</keyword>
<dbReference type="EMBL" id="CP038231">
    <property type="protein sequence ID" value="QDH13134.1"/>
    <property type="molecule type" value="Genomic_DNA"/>
</dbReference>
<keyword evidence="6" id="KW-0238">DNA-binding</keyword>
<proteinExistence type="inferred from homology"/>
<dbReference type="AlphaFoldDB" id="A0A4Y6U7J7"/>
<dbReference type="GO" id="GO:0016829">
    <property type="term" value="F:lyase activity"/>
    <property type="evidence" value="ECO:0007669"/>
    <property type="project" value="UniProtKB-KW"/>
</dbReference>
<dbReference type="GO" id="GO:0106300">
    <property type="term" value="P:protein-DNA covalent cross-linking repair"/>
    <property type="evidence" value="ECO:0007669"/>
    <property type="project" value="InterPro"/>
</dbReference>
<keyword evidence="3" id="KW-0227">DNA damage</keyword>
<evidence type="ECO:0000256" key="4">
    <source>
        <dbReference type="ARBA" id="ARBA00022801"/>
    </source>
</evidence>
<accession>A0A4Y6U7J7</accession>
<keyword evidence="2 8" id="KW-0645">Protease</keyword>
<dbReference type="OrthoDB" id="9782620at2"/>
<sequence>MCNDYRLTASIDDIEQAFEEAGIQLRTNATNLQPRNNIRIGENAPVVLPLAQPNQAILTPMRWGWRSSTGRTVFNVRSEGFPQQPKPTFLGASQGRCLIPANGFYEFTAPSGESAKTPKVKNKWLFTLSARALELLHKRYGGDDGGVFCIAGAWRAVKKDQLAGRLETLPALDQTHLSATGVVKAFSMVTVEPGPDVKPYHKRQIALVGRGQWQNWLNGNLAPQQLRPLPAGTLDVTPVQNANA</sequence>